<dbReference type="PROSITE" id="PS50026">
    <property type="entry name" value="EGF_3"/>
    <property type="match status" value="4"/>
</dbReference>
<comment type="caution">
    <text evidence="11">Lacks conserved residue(s) required for the propagation of feature annotation.</text>
</comment>
<reference evidence="14" key="1">
    <citation type="journal article" date="2018" name="PLoS ONE">
        <title>Chinook salmon (Oncorhynchus tshawytscha) genome and transcriptome.</title>
        <authorList>
            <person name="Christensen K.A."/>
            <person name="Leong J.S."/>
            <person name="Sakhrani D."/>
            <person name="Biagi C.A."/>
            <person name="Minkley D.R."/>
            <person name="Withler R.E."/>
            <person name="Rondeau E.B."/>
            <person name="Koop B.F."/>
            <person name="Devlin R.H."/>
        </authorList>
    </citation>
    <scope>NUCLEOTIDE SEQUENCE [LARGE SCALE GENOMIC DNA]</scope>
</reference>
<dbReference type="SUPFAM" id="SSF57184">
    <property type="entry name" value="Growth factor receptor domain"/>
    <property type="match status" value="1"/>
</dbReference>
<organism evidence="13 14">
    <name type="scientific">Oncorhynchus tshawytscha</name>
    <name type="common">Chinook salmon</name>
    <name type="synonym">Salmo tshawytscha</name>
    <dbReference type="NCBI Taxonomy" id="74940"/>
    <lineage>
        <taxon>Eukaryota</taxon>
        <taxon>Metazoa</taxon>
        <taxon>Chordata</taxon>
        <taxon>Craniata</taxon>
        <taxon>Vertebrata</taxon>
        <taxon>Euteleostomi</taxon>
        <taxon>Actinopterygii</taxon>
        <taxon>Neopterygii</taxon>
        <taxon>Teleostei</taxon>
        <taxon>Protacanthopterygii</taxon>
        <taxon>Salmoniformes</taxon>
        <taxon>Salmonidae</taxon>
        <taxon>Salmoninae</taxon>
        <taxon>Oncorhynchus</taxon>
    </lineage>
</organism>
<evidence type="ECO:0000313" key="13">
    <source>
        <dbReference type="Ensembl" id="ENSOTSP00005118840.1"/>
    </source>
</evidence>
<dbReference type="PANTHER" id="PTHR24050:SF26">
    <property type="entry name" value="FIBULIN-5"/>
    <property type="match status" value="1"/>
</dbReference>
<dbReference type="InterPro" id="IPR000152">
    <property type="entry name" value="EGF-type_Asp/Asn_hydroxyl_site"/>
</dbReference>
<evidence type="ECO:0000256" key="9">
    <source>
        <dbReference type="ARBA" id="ARBA00023157"/>
    </source>
</evidence>
<dbReference type="CDD" id="cd00054">
    <property type="entry name" value="EGF_CA"/>
    <property type="match status" value="5"/>
</dbReference>
<dbReference type="InterPro" id="IPR049883">
    <property type="entry name" value="NOTCH1_EGF-like"/>
</dbReference>
<proteinExistence type="inferred from homology"/>
<evidence type="ECO:0000259" key="12">
    <source>
        <dbReference type="PROSITE" id="PS50026"/>
    </source>
</evidence>
<dbReference type="SMART" id="SM00179">
    <property type="entry name" value="EGF_CA"/>
    <property type="match status" value="6"/>
</dbReference>
<dbReference type="Gene3D" id="2.10.25.10">
    <property type="entry name" value="Laminin"/>
    <property type="match status" value="6"/>
</dbReference>
<dbReference type="PANTHER" id="PTHR24050">
    <property type="entry name" value="PA14 DOMAIN-CONTAINING PROTEIN"/>
    <property type="match status" value="1"/>
</dbReference>
<protein>
    <submittedName>
        <fullName evidence="13">EGF containing fibulin extracellular matrix protein 2b</fullName>
    </submittedName>
</protein>
<evidence type="ECO:0000256" key="4">
    <source>
        <dbReference type="ARBA" id="ARBA00022530"/>
    </source>
</evidence>
<dbReference type="Pfam" id="PF22914">
    <property type="entry name" value="Fibulin_C"/>
    <property type="match status" value="1"/>
</dbReference>
<dbReference type="GeneTree" id="ENSGT00940000159437"/>
<dbReference type="InterPro" id="IPR009030">
    <property type="entry name" value="Growth_fac_rcpt_cys_sf"/>
</dbReference>
<reference evidence="13" key="2">
    <citation type="submission" date="2025-08" db="UniProtKB">
        <authorList>
            <consortium name="Ensembl"/>
        </authorList>
    </citation>
    <scope>IDENTIFICATION</scope>
</reference>
<dbReference type="FunFam" id="2.10.25.10:FF:000201">
    <property type="entry name" value="EGF-containing fibulin-like extracellular matrix protein 2"/>
    <property type="match status" value="1"/>
</dbReference>
<reference evidence="13" key="3">
    <citation type="submission" date="2025-09" db="UniProtKB">
        <authorList>
            <consortium name="Ensembl"/>
        </authorList>
    </citation>
    <scope>IDENTIFICATION</scope>
</reference>
<dbReference type="GO" id="GO:0005509">
    <property type="term" value="F:calcium ion binding"/>
    <property type="evidence" value="ECO:0007669"/>
    <property type="project" value="InterPro"/>
</dbReference>
<evidence type="ECO:0000256" key="1">
    <source>
        <dbReference type="ARBA" id="ARBA00004498"/>
    </source>
</evidence>
<dbReference type="Pfam" id="PF12662">
    <property type="entry name" value="cEGF"/>
    <property type="match status" value="3"/>
</dbReference>
<dbReference type="FunFam" id="2.10.25.10:FF:000014">
    <property type="entry name" value="Latent-transforming growth factor beta-binding protein 3"/>
    <property type="match status" value="1"/>
</dbReference>
<keyword evidence="8" id="KW-0106">Calcium</keyword>
<comment type="similarity">
    <text evidence="2">Belongs to the fibulin family.</text>
</comment>
<evidence type="ECO:0000256" key="11">
    <source>
        <dbReference type="PROSITE-ProRule" id="PRU00076"/>
    </source>
</evidence>
<keyword evidence="9 11" id="KW-1015">Disulfide bond</keyword>
<evidence type="ECO:0000256" key="7">
    <source>
        <dbReference type="ARBA" id="ARBA00022737"/>
    </source>
</evidence>
<comment type="subcellular location">
    <subcellularLocation>
        <location evidence="1">Secreted</location>
        <location evidence="1">Extracellular space</location>
        <location evidence="1">Extracellular matrix</location>
    </subcellularLocation>
</comment>
<dbReference type="GO" id="GO:0030855">
    <property type="term" value="P:epithelial cell differentiation"/>
    <property type="evidence" value="ECO:0007669"/>
    <property type="project" value="UniProtKB-ARBA"/>
</dbReference>
<evidence type="ECO:0000256" key="6">
    <source>
        <dbReference type="ARBA" id="ARBA00022729"/>
    </source>
</evidence>
<dbReference type="AlphaFoldDB" id="A0AAZ3PR97"/>
<dbReference type="PROSITE" id="PS01186">
    <property type="entry name" value="EGF_2"/>
    <property type="match status" value="4"/>
</dbReference>
<keyword evidence="6" id="KW-0732">Signal</keyword>
<evidence type="ECO:0000313" key="14">
    <source>
        <dbReference type="Proteomes" id="UP000694402"/>
    </source>
</evidence>
<dbReference type="InterPro" id="IPR000742">
    <property type="entry name" value="EGF"/>
</dbReference>
<dbReference type="PROSITE" id="PS01187">
    <property type="entry name" value="EGF_CA"/>
    <property type="match status" value="3"/>
</dbReference>
<dbReference type="PROSITE" id="PS00010">
    <property type="entry name" value="ASX_HYDROXYL"/>
    <property type="match status" value="4"/>
</dbReference>
<keyword evidence="10" id="KW-0325">Glycoprotein</keyword>
<keyword evidence="3" id="KW-0964">Secreted</keyword>
<accession>A0AAZ3PR97</accession>
<feature type="disulfide bond" evidence="11">
    <location>
        <begin position="308"/>
        <end position="318"/>
    </location>
</feature>
<keyword evidence="7" id="KW-0677">Repeat</keyword>
<dbReference type="InterPro" id="IPR018097">
    <property type="entry name" value="EGF_Ca-bd_CS"/>
</dbReference>
<keyword evidence="14" id="KW-1185">Reference proteome</keyword>
<dbReference type="FunFam" id="2.10.25.10:FF:000290">
    <property type="entry name" value="EGF-containing fibulin-like extracellular matrix protein 2"/>
    <property type="match status" value="1"/>
</dbReference>
<feature type="domain" description="EGF-like" evidence="12">
    <location>
        <begin position="304"/>
        <end position="343"/>
    </location>
</feature>
<dbReference type="InterPro" id="IPR055088">
    <property type="entry name" value="Fibulin_C"/>
</dbReference>
<dbReference type="Pfam" id="PF07645">
    <property type="entry name" value="EGF_CA"/>
    <property type="match status" value="2"/>
</dbReference>
<evidence type="ECO:0000256" key="5">
    <source>
        <dbReference type="ARBA" id="ARBA00022536"/>
    </source>
</evidence>
<evidence type="ECO:0000256" key="10">
    <source>
        <dbReference type="ARBA" id="ARBA00023180"/>
    </source>
</evidence>
<evidence type="ECO:0000256" key="3">
    <source>
        <dbReference type="ARBA" id="ARBA00022525"/>
    </source>
</evidence>
<feature type="domain" description="EGF-like" evidence="12">
    <location>
        <begin position="178"/>
        <end position="218"/>
    </location>
</feature>
<keyword evidence="4" id="KW-0272">Extracellular matrix</keyword>
<dbReference type="GO" id="GO:0031012">
    <property type="term" value="C:extracellular matrix"/>
    <property type="evidence" value="ECO:0007669"/>
    <property type="project" value="UniProtKB-ARBA"/>
</dbReference>
<dbReference type="InterPro" id="IPR052235">
    <property type="entry name" value="Nephronectin_domain"/>
</dbReference>
<sequence>MLWHFSAYSQHCNLSLSQECTDGYEWDVGSQHCKDINECQTTVEACQGEMKCFNHYGGYLCLPHSASVITAPEPSRQSVAILPVESNEAFSPCPVGYDAQGEGCVGKAQGEGCVGKALGEGCVCKAKGEGCVGEAKWEGCVGEALGKGCVGEALGEGCVGMAQGKGCVGKAQGEGCVDMDECVLDLHDCQPSQQCVNTVGTYSCQCPDGYSKIGIECVGETALSTSRFTFFIPLRLFTLFVFHPLLFSSRNLRIFHPLFHPLLADIDECRYRYCQHHCVNIPGSFSCECEPGFQLAGNNRSCVDVNECEMGVPCQQKCYNTYGTFLCRCEPGYKLGPDGHSCNDVDECSYSSYMCQFQCVNDPGRFSCICPEGYQLQGTRLCQDVNECETDIDQCGEGQTCINIHGGYQCTDSNRCREPYVLTRTLLSDNRCVCPVIKPECRDLPFSIVHRYMSITSERSVPSDIFQIQATRVYPGVYNTFRIRSGDHNGEFYIRQMNNFSAVLVLDRAVTGPIEYTLDLEMVSVNPLISYQTSSALRLSVFVGPYTF</sequence>
<dbReference type="SUPFAM" id="SSF57196">
    <property type="entry name" value="EGF/Laminin"/>
    <property type="match status" value="1"/>
</dbReference>
<keyword evidence="5 11" id="KW-0245">EGF-like domain</keyword>
<dbReference type="FunFam" id="2.10.25.10:FF:000038">
    <property type="entry name" value="Fibrillin 2"/>
    <property type="match status" value="1"/>
</dbReference>
<gene>
    <name evidence="13" type="primary">LOC112231349</name>
</gene>
<feature type="domain" description="EGF-like" evidence="12">
    <location>
        <begin position="344"/>
        <end position="383"/>
    </location>
</feature>
<evidence type="ECO:0000256" key="8">
    <source>
        <dbReference type="ARBA" id="ARBA00022837"/>
    </source>
</evidence>
<name>A0AAZ3PR97_ONCTS</name>
<dbReference type="InterPro" id="IPR001881">
    <property type="entry name" value="EGF-like_Ca-bd_dom"/>
</dbReference>
<dbReference type="InterPro" id="IPR026823">
    <property type="entry name" value="cEGF"/>
</dbReference>
<dbReference type="Ensembl" id="ENSOTST00005145425.1">
    <property type="protein sequence ID" value="ENSOTSP00005118840.1"/>
    <property type="gene ID" value="ENSOTSG00005002987.2"/>
</dbReference>
<evidence type="ECO:0000256" key="2">
    <source>
        <dbReference type="ARBA" id="ARBA00006127"/>
    </source>
</evidence>
<dbReference type="SMART" id="SM00181">
    <property type="entry name" value="EGF"/>
    <property type="match status" value="5"/>
</dbReference>
<dbReference type="Proteomes" id="UP000694402">
    <property type="component" value="Unassembled WGS sequence"/>
</dbReference>
<feature type="domain" description="EGF-like" evidence="12">
    <location>
        <begin position="265"/>
        <end position="303"/>
    </location>
</feature>